<dbReference type="PIRSF" id="PIRSF000241">
    <property type="entry name" value="Urate_oxidase"/>
    <property type="match status" value="1"/>
</dbReference>
<keyword evidence="11" id="KW-1185">Reference proteome</keyword>
<dbReference type="GO" id="GO:0019628">
    <property type="term" value="P:urate catabolic process"/>
    <property type="evidence" value="ECO:0007669"/>
    <property type="project" value="UniProtKB-UniPathway"/>
</dbReference>
<protein>
    <recommendedName>
        <fullName evidence="5 8">Uricase</fullName>
        <ecNumber evidence="5 8">1.7.3.3</ecNumber>
    </recommendedName>
    <alternativeName>
        <fullName evidence="5">Urate oxidase</fullName>
    </alternativeName>
</protein>
<feature type="binding site" evidence="7">
    <location>
        <position position="162"/>
    </location>
    <ligand>
        <name>urate</name>
        <dbReference type="ChEBI" id="CHEBI:17775"/>
    </ligand>
</feature>
<dbReference type="OrthoDB" id="9809009at2"/>
<keyword evidence="3 5" id="KW-0659">Purine metabolism</keyword>
<name>A0A099JMY0_9MICO</name>
<feature type="binding site" evidence="7">
    <location>
        <position position="248"/>
    </location>
    <ligand>
        <name>5-hydroxyisourate</name>
        <dbReference type="ChEBI" id="CHEBI:18072"/>
    </ligand>
</feature>
<evidence type="ECO:0000256" key="3">
    <source>
        <dbReference type="ARBA" id="ARBA00022631"/>
    </source>
</evidence>
<dbReference type="PANTHER" id="PTHR42874">
    <property type="entry name" value="URICASE"/>
    <property type="match status" value="1"/>
</dbReference>
<comment type="caution">
    <text evidence="9">The sequence shown here is derived from an EMBL/GenBank/DDBJ whole genome shotgun (WGS) entry which is preliminary data.</text>
</comment>
<feature type="binding site" evidence="7">
    <location>
        <position position="58"/>
    </location>
    <ligand>
        <name>urate</name>
        <dbReference type="ChEBI" id="CHEBI:17775"/>
    </ligand>
</feature>
<evidence type="ECO:0000256" key="7">
    <source>
        <dbReference type="PIRSR" id="PIRSR000241-2"/>
    </source>
</evidence>
<dbReference type="NCBIfam" id="TIGR03383">
    <property type="entry name" value="urate_oxi"/>
    <property type="match status" value="1"/>
</dbReference>
<dbReference type="EMBL" id="JACHBQ010000001">
    <property type="protein sequence ID" value="MBB5640789.1"/>
    <property type="molecule type" value="Genomic_DNA"/>
</dbReference>
<dbReference type="EC" id="1.7.3.3" evidence="5 8"/>
<feature type="binding site" evidence="7">
    <location>
        <position position="162"/>
    </location>
    <ligand>
        <name>5-hydroxyisourate</name>
        <dbReference type="ChEBI" id="CHEBI:18072"/>
    </ligand>
</feature>
<dbReference type="AlphaFoldDB" id="A0A099JMY0"/>
<dbReference type="Gene3D" id="3.10.270.10">
    <property type="entry name" value="Urate Oxidase"/>
    <property type="match status" value="1"/>
</dbReference>
<gene>
    <name evidence="10" type="ORF">BJ997_001337</name>
    <name evidence="9" type="ORF">GY21_04985</name>
</gene>
<comment type="catalytic activity">
    <reaction evidence="5 8">
        <text>urate + O2 + H2O = 5-hydroxyisourate + H2O2</text>
        <dbReference type="Rhea" id="RHEA:21368"/>
        <dbReference type="ChEBI" id="CHEBI:15377"/>
        <dbReference type="ChEBI" id="CHEBI:15379"/>
        <dbReference type="ChEBI" id="CHEBI:16240"/>
        <dbReference type="ChEBI" id="CHEBI:17775"/>
        <dbReference type="ChEBI" id="CHEBI:18072"/>
        <dbReference type="EC" id="1.7.3.3"/>
    </reaction>
</comment>
<dbReference type="EMBL" id="JPXF01000013">
    <property type="protein sequence ID" value="KGJ79521.1"/>
    <property type="molecule type" value="Genomic_DNA"/>
</dbReference>
<dbReference type="GO" id="GO:0004846">
    <property type="term" value="F:urate oxidase activity"/>
    <property type="evidence" value="ECO:0007669"/>
    <property type="project" value="UniProtKB-EC"/>
</dbReference>
<evidence type="ECO:0000256" key="4">
    <source>
        <dbReference type="ARBA" id="ARBA00023002"/>
    </source>
</evidence>
<evidence type="ECO:0000313" key="9">
    <source>
        <dbReference type="EMBL" id="KGJ79521.1"/>
    </source>
</evidence>
<reference evidence="9 11" key="1">
    <citation type="submission" date="2014-08" db="EMBL/GenBank/DDBJ databases">
        <authorList>
            <person name="Sisinthy S."/>
        </authorList>
    </citation>
    <scope>NUCLEOTIDE SEQUENCE [LARGE SCALE GENOMIC DNA]</scope>
    <source>
        <strain evidence="9 11">RuG17</strain>
    </source>
</reference>
<dbReference type="Proteomes" id="UP000561726">
    <property type="component" value="Unassembled WGS sequence"/>
</dbReference>
<evidence type="ECO:0000256" key="1">
    <source>
        <dbReference type="ARBA" id="ARBA00004831"/>
    </source>
</evidence>
<feature type="binding site" evidence="7">
    <location>
        <position position="248"/>
    </location>
    <ligand>
        <name>O2</name>
        <dbReference type="ChEBI" id="CHEBI:15379"/>
    </ligand>
</feature>
<feature type="binding site" evidence="7">
    <location>
        <position position="179"/>
    </location>
    <ligand>
        <name>5-hydroxyisourate</name>
        <dbReference type="ChEBI" id="CHEBI:18072"/>
    </ligand>
</feature>
<dbReference type="PANTHER" id="PTHR42874:SF1">
    <property type="entry name" value="URICASE"/>
    <property type="match status" value="1"/>
</dbReference>
<evidence type="ECO:0000256" key="5">
    <source>
        <dbReference type="PIRNR" id="PIRNR000241"/>
    </source>
</evidence>
<evidence type="ECO:0000256" key="2">
    <source>
        <dbReference type="ARBA" id="ARBA00009760"/>
    </source>
</evidence>
<comment type="similarity">
    <text evidence="2 5 8">Belongs to the uricase family.</text>
</comment>
<feature type="active site" description="Charge relay system" evidence="6">
    <location>
        <position position="57"/>
    </location>
</feature>
<keyword evidence="4 5" id="KW-0560">Oxidoreductase</keyword>
<feature type="binding site" evidence="7">
    <location>
        <position position="179"/>
    </location>
    <ligand>
        <name>urate</name>
        <dbReference type="ChEBI" id="CHEBI:17775"/>
    </ligand>
</feature>
<dbReference type="UniPathway" id="UPA00394">
    <property type="reaction ID" value="UER00650"/>
</dbReference>
<dbReference type="STRING" id="1001240.GY21_04985"/>
<dbReference type="InterPro" id="IPR002042">
    <property type="entry name" value="Uricase"/>
</dbReference>
<dbReference type="Pfam" id="PF01014">
    <property type="entry name" value="Uricase"/>
    <property type="match status" value="2"/>
</dbReference>
<sequence>MSIVLGSNRYGKAENRIVRIYRDTPRHEIHDISVSTALRGDFAAAHLAGDQSQVLPTDTQKQTAYSFAKEKGLLSIESYALNLATHFVDHIAPVHNARIEVEEFAWERVVLDGTEHDHTWVRRGQETRTASVTVDGTGDAQRTWVIGGLKDLVILKSTGSEFAGFMQDQYTLLQPTNDRVMATSLTAEWRFSSTDVEWEDAYAQIRQLLIKQFAMVHSLALQQTLYEMGKAILEACPFITEVRLSAPNKHHFLYDLSPFGVENTNEVFYASDRPYGLIQTTVLHDDAPDAGPAWDSYTGLV</sequence>
<feature type="active site" description="Charge relay system" evidence="6">
    <location>
        <position position="12"/>
    </location>
</feature>
<dbReference type="GO" id="GO:0006144">
    <property type="term" value="P:purine nucleobase metabolic process"/>
    <property type="evidence" value="ECO:0007669"/>
    <property type="project" value="UniProtKB-KW"/>
</dbReference>
<reference evidence="10 12" key="2">
    <citation type="submission" date="2020-08" db="EMBL/GenBank/DDBJ databases">
        <title>Sequencing the genomes of 1000 actinobacteria strains.</title>
        <authorList>
            <person name="Klenk H.-P."/>
        </authorList>
    </citation>
    <scope>NUCLEOTIDE SEQUENCE [LARGE SCALE GENOMIC DNA]</scope>
    <source>
        <strain evidence="10 12">DSM 21065</strain>
    </source>
</reference>
<dbReference type="PRINTS" id="PR00093">
    <property type="entry name" value="URICASE"/>
</dbReference>
<feature type="binding site" evidence="7">
    <location>
        <position position="57"/>
    </location>
    <ligand>
        <name>5-hydroxyisourate</name>
        <dbReference type="ChEBI" id="CHEBI:18072"/>
    </ligand>
</feature>
<feature type="active site" description="Charge relay system" evidence="6">
    <location>
        <position position="250"/>
    </location>
</feature>
<evidence type="ECO:0000313" key="12">
    <source>
        <dbReference type="Proteomes" id="UP000561726"/>
    </source>
</evidence>
<dbReference type="Proteomes" id="UP000029864">
    <property type="component" value="Unassembled WGS sequence"/>
</dbReference>
<comment type="function">
    <text evidence="5 8">Catalyzes the oxidation of uric acid to 5-hydroxyisourate, which is further processed to form (S)-allantoin.</text>
</comment>
<evidence type="ECO:0000313" key="11">
    <source>
        <dbReference type="Proteomes" id="UP000029864"/>
    </source>
</evidence>
<feature type="binding site" evidence="7">
    <location>
        <position position="222"/>
    </location>
    <ligand>
        <name>5-hydroxyisourate</name>
        <dbReference type="ChEBI" id="CHEBI:18072"/>
    </ligand>
</feature>
<dbReference type="eggNOG" id="COG3648">
    <property type="taxonomic scope" value="Bacteria"/>
</dbReference>
<evidence type="ECO:0000256" key="6">
    <source>
        <dbReference type="PIRSR" id="PIRSR000241-1"/>
    </source>
</evidence>
<feature type="binding site" evidence="7">
    <location>
        <position position="57"/>
    </location>
    <ligand>
        <name>O2</name>
        <dbReference type="ChEBI" id="CHEBI:15379"/>
    </ligand>
</feature>
<feature type="binding site" evidence="7">
    <location>
        <position position="57"/>
    </location>
    <ligand>
        <name>urate</name>
        <dbReference type="ChEBI" id="CHEBI:17775"/>
    </ligand>
</feature>
<evidence type="ECO:0000313" key="10">
    <source>
        <dbReference type="EMBL" id="MBB5640789.1"/>
    </source>
</evidence>
<proteinExistence type="inferred from homology"/>
<feature type="binding site" evidence="7">
    <location>
        <position position="248"/>
    </location>
    <ligand>
        <name>urate</name>
        <dbReference type="ChEBI" id="CHEBI:17775"/>
    </ligand>
</feature>
<dbReference type="SUPFAM" id="SSF55620">
    <property type="entry name" value="Tetrahydrobiopterin biosynthesis enzymes-like"/>
    <property type="match status" value="2"/>
</dbReference>
<feature type="binding site" evidence="7">
    <location>
        <position position="222"/>
    </location>
    <ligand>
        <name>urate</name>
        <dbReference type="ChEBI" id="CHEBI:17775"/>
    </ligand>
</feature>
<dbReference type="RefSeq" id="WP_035835567.1">
    <property type="nucleotide sequence ID" value="NZ_JACHBQ010000001.1"/>
</dbReference>
<organism evidence="9 11">
    <name type="scientific">Cryobacterium roopkundense</name>
    <dbReference type="NCBI Taxonomy" id="1001240"/>
    <lineage>
        <taxon>Bacteria</taxon>
        <taxon>Bacillati</taxon>
        <taxon>Actinomycetota</taxon>
        <taxon>Actinomycetes</taxon>
        <taxon>Micrococcales</taxon>
        <taxon>Microbacteriaceae</taxon>
        <taxon>Cryobacterium</taxon>
    </lineage>
</organism>
<evidence type="ECO:0000256" key="8">
    <source>
        <dbReference type="RuleBase" id="RU004455"/>
    </source>
</evidence>
<accession>A0A099JMY0</accession>
<comment type="pathway">
    <text evidence="1 5">Purine metabolism; urate degradation; (S)-allantoin from urate: step 1/3.</text>
</comment>